<name>A0ABQ9K5V1_9CUCU</name>
<dbReference type="PROSITE" id="PS50097">
    <property type="entry name" value="BTB"/>
    <property type="match status" value="1"/>
</dbReference>
<feature type="compositionally biased region" description="Low complexity" evidence="6">
    <location>
        <begin position="153"/>
        <end position="168"/>
    </location>
</feature>
<protein>
    <submittedName>
        <fullName evidence="10">Uncharacterized protein</fullName>
    </submittedName>
</protein>
<evidence type="ECO:0000259" key="8">
    <source>
        <dbReference type="PROSITE" id="PS50157"/>
    </source>
</evidence>
<dbReference type="SMART" id="SM00355">
    <property type="entry name" value="ZnF_C2H2"/>
    <property type="match status" value="2"/>
</dbReference>
<evidence type="ECO:0000256" key="6">
    <source>
        <dbReference type="SAM" id="MobiDB-lite"/>
    </source>
</evidence>
<feature type="compositionally biased region" description="Acidic residues" evidence="6">
    <location>
        <begin position="228"/>
        <end position="243"/>
    </location>
</feature>
<feature type="domain" description="BEN" evidence="9">
    <location>
        <begin position="455"/>
        <end position="539"/>
    </location>
</feature>
<dbReference type="InterPro" id="IPR011333">
    <property type="entry name" value="SKP1/BTB/POZ_sf"/>
</dbReference>
<dbReference type="EMBL" id="JAPWTJ010000021">
    <property type="protein sequence ID" value="KAJ8984983.1"/>
    <property type="molecule type" value="Genomic_DNA"/>
</dbReference>
<evidence type="ECO:0000256" key="3">
    <source>
        <dbReference type="ARBA" id="ARBA00022843"/>
    </source>
</evidence>
<feature type="domain" description="BTB" evidence="7">
    <location>
        <begin position="34"/>
        <end position="99"/>
    </location>
</feature>
<dbReference type="InterPro" id="IPR000210">
    <property type="entry name" value="BTB/POZ_dom"/>
</dbReference>
<evidence type="ECO:0000259" key="7">
    <source>
        <dbReference type="PROSITE" id="PS50097"/>
    </source>
</evidence>
<dbReference type="PROSITE" id="PS51457">
    <property type="entry name" value="BEN"/>
    <property type="match status" value="1"/>
</dbReference>
<gene>
    <name evidence="10" type="ORF">NQ317_016894</name>
</gene>
<evidence type="ECO:0000256" key="2">
    <source>
        <dbReference type="ARBA" id="ARBA00022499"/>
    </source>
</evidence>
<dbReference type="PROSITE" id="PS50157">
    <property type="entry name" value="ZINC_FINGER_C2H2_2"/>
    <property type="match status" value="2"/>
</dbReference>
<dbReference type="Pfam" id="PF10523">
    <property type="entry name" value="BEN"/>
    <property type="match status" value="1"/>
</dbReference>
<comment type="subcellular location">
    <subcellularLocation>
        <location evidence="1">Nucleus</location>
    </subcellularLocation>
</comment>
<dbReference type="SUPFAM" id="SSF54695">
    <property type="entry name" value="POZ domain"/>
    <property type="match status" value="1"/>
</dbReference>
<keyword evidence="5" id="KW-0863">Zinc-finger</keyword>
<sequence length="545" mass="61757">MAVADEQQFCLRWNNFQANITSQFETLRDDEDFIDVTIACEGQRLQAHKVVLSACSPFFKELFKTNPCTHPIIFMRDVEARHIVSLLEFMYAGEVNVAQAQLSAFLKTAESLKIRGLTDTSSKMDLQKEDDTLFFDTQATKLPLGNKHKLDKSQISSSSTVTSSQDVTDLPKVSSPSSKRQCKSESELPRLKRSDDVGSFAKNKTKNQLDLSKTTLQPKVELPDYLSDVDIDEDPRDDNDNDNLDGLTSFYQSGDVTELPGGMEIIPQTTAYTFKDAKQDSPSQGSDSRKLHSLDPRPCGECGKVYSNLSNLRQHMKLIHYPTYVQCPFCGKSFKTDLYLRRHVISAHDGLNSGYLKSGPTNDIKTSSFGRFKYLNINALHKNGVDIKCERALWDTVDTRTDYYNLRFRRRRSSDHWLPFSMHHANGLADDLTDLSPILRDRRDGEMRNRLIKLGEGIEIYEDQLRSVNPAELATCSVTGQRWSRAGSGERPVKPALDRAKVQAIISYVATRFPMVEISRIKQVLAYKCKENSTAFKMKAVRYYG</sequence>
<dbReference type="PROSITE" id="PS00028">
    <property type="entry name" value="ZINC_FINGER_C2H2_1"/>
    <property type="match status" value="2"/>
</dbReference>
<dbReference type="InterPro" id="IPR018379">
    <property type="entry name" value="BEN_domain"/>
</dbReference>
<keyword evidence="5" id="KW-0479">Metal-binding</keyword>
<feature type="region of interest" description="Disordered" evidence="6">
    <location>
        <begin position="148"/>
        <end position="203"/>
    </location>
</feature>
<dbReference type="SMART" id="SM00225">
    <property type="entry name" value="BTB"/>
    <property type="match status" value="1"/>
</dbReference>
<dbReference type="InterPro" id="IPR013087">
    <property type="entry name" value="Znf_C2H2_type"/>
</dbReference>
<feature type="region of interest" description="Disordered" evidence="6">
    <location>
        <begin position="276"/>
        <end position="295"/>
    </location>
</feature>
<reference evidence="10" key="1">
    <citation type="journal article" date="2023" name="Insect Mol. Biol.">
        <title>Genome sequencing provides insights into the evolution of gene families encoding plant cell wall-degrading enzymes in longhorned beetles.</title>
        <authorList>
            <person name="Shin N.R."/>
            <person name="Okamura Y."/>
            <person name="Kirsch R."/>
            <person name="Pauchet Y."/>
        </authorList>
    </citation>
    <scope>NUCLEOTIDE SEQUENCE</scope>
    <source>
        <strain evidence="10">MMC_N1</strain>
    </source>
</reference>
<feature type="compositionally biased region" description="Basic and acidic residues" evidence="6">
    <location>
        <begin position="182"/>
        <end position="196"/>
    </location>
</feature>
<dbReference type="InterPro" id="IPR036236">
    <property type="entry name" value="Znf_C2H2_sf"/>
</dbReference>
<comment type="caution">
    <text evidence="10">The sequence shown here is derived from an EMBL/GenBank/DDBJ whole genome shotgun (WGS) entry which is preliminary data.</text>
</comment>
<evidence type="ECO:0000313" key="10">
    <source>
        <dbReference type="EMBL" id="KAJ8984983.1"/>
    </source>
</evidence>
<evidence type="ECO:0000313" key="11">
    <source>
        <dbReference type="Proteomes" id="UP001162164"/>
    </source>
</evidence>
<evidence type="ECO:0000256" key="1">
    <source>
        <dbReference type="ARBA" id="ARBA00004123"/>
    </source>
</evidence>
<feature type="domain" description="C2H2-type" evidence="8">
    <location>
        <begin position="297"/>
        <end position="320"/>
    </location>
</feature>
<evidence type="ECO:0000256" key="5">
    <source>
        <dbReference type="PROSITE-ProRule" id="PRU00042"/>
    </source>
</evidence>
<keyword evidence="5" id="KW-0862">Zinc</keyword>
<dbReference type="SUPFAM" id="SSF57667">
    <property type="entry name" value="beta-beta-alpha zinc fingers"/>
    <property type="match status" value="1"/>
</dbReference>
<dbReference type="CDD" id="cd18315">
    <property type="entry name" value="BTB_POZ_BAB-like"/>
    <property type="match status" value="1"/>
</dbReference>
<dbReference type="InterPro" id="IPR051095">
    <property type="entry name" value="Dros_DevTransReg"/>
</dbReference>
<keyword evidence="11" id="KW-1185">Reference proteome</keyword>
<dbReference type="Pfam" id="PF00096">
    <property type="entry name" value="zf-C2H2"/>
    <property type="match status" value="2"/>
</dbReference>
<dbReference type="Pfam" id="PF00651">
    <property type="entry name" value="BTB"/>
    <property type="match status" value="1"/>
</dbReference>
<organism evidence="10 11">
    <name type="scientific">Molorchus minor</name>
    <dbReference type="NCBI Taxonomy" id="1323400"/>
    <lineage>
        <taxon>Eukaryota</taxon>
        <taxon>Metazoa</taxon>
        <taxon>Ecdysozoa</taxon>
        <taxon>Arthropoda</taxon>
        <taxon>Hexapoda</taxon>
        <taxon>Insecta</taxon>
        <taxon>Pterygota</taxon>
        <taxon>Neoptera</taxon>
        <taxon>Endopterygota</taxon>
        <taxon>Coleoptera</taxon>
        <taxon>Polyphaga</taxon>
        <taxon>Cucujiformia</taxon>
        <taxon>Chrysomeloidea</taxon>
        <taxon>Cerambycidae</taxon>
        <taxon>Lamiinae</taxon>
        <taxon>Monochamini</taxon>
        <taxon>Molorchus</taxon>
    </lineage>
</organism>
<keyword evidence="3" id="KW-0832">Ubl conjugation</keyword>
<evidence type="ECO:0000259" key="9">
    <source>
        <dbReference type="PROSITE" id="PS51457"/>
    </source>
</evidence>
<dbReference type="Proteomes" id="UP001162164">
    <property type="component" value="Unassembled WGS sequence"/>
</dbReference>
<evidence type="ECO:0000256" key="4">
    <source>
        <dbReference type="ARBA" id="ARBA00023242"/>
    </source>
</evidence>
<proteinExistence type="predicted"/>
<keyword evidence="4" id="KW-0539">Nucleus</keyword>
<dbReference type="PANTHER" id="PTHR23110:SF99">
    <property type="entry name" value="BROAD-COMPLEX CORE PROTEIN ISOFORM 6"/>
    <property type="match status" value="1"/>
</dbReference>
<feature type="domain" description="C2H2-type" evidence="8">
    <location>
        <begin position="325"/>
        <end position="353"/>
    </location>
</feature>
<dbReference type="PANTHER" id="PTHR23110">
    <property type="entry name" value="BTB DOMAIN TRANSCRIPTION FACTOR"/>
    <property type="match status" value="1"/>
</dbReference>
<feature type="region of interest" description="Disordered" evidence="6">
    <location>
        <begin position="228"/>
        <end position="261"/>
    </location>
</feature>
<keyword evidence="2" id="KW-1017">Isopeptide bond</keyword>
<dbReference type="Gene3D" id="3.30.710.10">
    <property type="entry name" value="Potassium Channel Kv1.1, Chain A"/>
    <property type="match status" value="1"/>
</dbReference>
<dbReference type="Gene3D" id="3.30.160.60">
    <property type="entry name" value="Classic Zinc Finger"/>
    <property type="match status" value="1"/>
</dbReference>
<dbReference type="Gene3D" id="1.10.10.2590">
    <property type="entry name" value="BEN domain"/>
    <property type="match status" value="1"/>
</dbReference>
<accession>A0ABQ9K5V1</accession>